<keyword evidence="3" id="KW-0238">DNA-binding</keyword>
<dbReference type="InterPro" id="IPR038734">
    <property type="entry name" value="YhaN_AAA"/>
</dbReference>
<dbReference type="InterPro" id="IPR027417">
    <property type="entry name" value="P-loop_NTPase"/>
</dbReference>
<reference evidence="3 4" key="1">
    <citation type="journal article" date="2016" name="Int. J. Syst. Evol. Microbiol.">
        <title>Arsenicitalea aurantiaca gen. nov., sp. nov., a new member of the family Hyphomicrobiaceae, isolated from high-arsenic sediment.</title>
        <authorList>
            <person name="Mu Y."/>
            <person name="Zhou L."/>
            <person name="Zeng X.C."/>
            <person name="Liu L."/>
            <person name="Pan Y."/>
            <person name="Chen X."/>
            <person name="Wang J."/>
            <person name="Li S."/>
            <person name="Li W.J."/>
            <person name="Wang Y."/>
        </authorList>
    </citation>
    <scope>NUCLEOTIDE SEQUENCE [LARGE SCALE GENOMIC DNA]</scope>
    <source>
        <strain evidence="3 4">42-50</strain>
    </source>
</reference>
<evidence type="ECO:0000259" key="2">
    <source>
        <dbReference type="Pfam" id="PF13514"/>
    </source>
</evidence>
<dbReference type="SUPFAM" id="SSF52540">
    <property type="entry name" value="P-loop containing nucleoside triphosphate hydrolases"/>
    <property type="match status" value="1"/>
</dbReference>
<organism evidence="3 4">
    <name type="scientific">Arsenicitalea aurantiaca</name>
    <dbReference type="NCBI Taxonomy" id="1783274"/>
    <lineage>
        <taxon>Bacteria</taxon>
        <taxon>Pseudomonadati</taxon>
        <taxon>Pseudomonadota</taxon>
        <taxon>Alphaproteobacteria</taxon>
        <taxon>Hyphomicrobiales</taxon>
        <taxon>Devosiaceae</taxon>
        <taxon>Arsenicitalea</taxon>
    </lineage>
</organism>
<dbReference type="Pfam" id="PF13514">
    <property type="entry name" value="AAA_27"/>
    <property type="match status" value="1"/>
</dbReference>
<dbReference type="OrthoDB" id="7069379at2"/>
<gene>
    <name evidence="3" type="ORF">EMQ25_01945</name>
</gene>
<protein>
    <submittedName>
        <fullName evidence="3">DNA-binding protein</fullName>
    </submittedName>
</protein>
<feature type="coiled-coil region" evidence="1">
    <location>
        <begin position="289"/>
        <end position="391"/>
    </location>
</feature>
<proteinExistence type="predicted"/>
<evidence type="ECO:0000256" key="1">
    <source>
        <dbReference type="SAM" id="Coils"/>
    </source>
</evidence>
<dbReference type="Proteomes" id="UP000281547">
    <property type="component" value="Unassembled WGS sequence"/>
</dbReference>
<feature type="domain" description="YhaN AAA" evidence="2">
    <location>
        <begin position="1"/>
        <end position="57"/>
    </location>
</feature>
<dbReference type="PANTHER" id="PTHR41259:SF1">
    <property type="entry name" value="DOUBLE-STRAND BREAK REPAIR RAD50 ATPASE, PUTATIVE-RELATED"/>
    <property type="match status" value="1"/>
</dbReference>
<dbReference type="PANTHER" id="PTHR41259">
    <property type="entry name" value="DOUBLE-STRAND BREAK REPAIR RAD50 ATPASE, PUTATIVE-RELATED"/>
    <property type="match status" value="1"/>
</dbReference>
<dbReference type="EMBL" id="RZNJ01000001">
    <property type="protein sequence ID" value="RUT34749.1"/>
    <property type="molecule type" value="Genomic_DNA"/>
</dbReference>
<name>A0A433XKZ3_9HYPH</name>
<dbReference type="GO" id="GO:0003677">
    <property type="term" value="F:DNA binding"/>
    <property type="evidence" value="ECO:0007669"/>
    <property type="project" value="UniProtKB-KW"/>
</dbReference>
<evidence type="ECO:0000313" key="3">
    <source>
        <dbReference type="EMBL" id="RUT34749.1"/>
    </source>
</evidence>
<dbReference type="RefSeq" id="WP_127186868.1">
    <property type="nucleotide sequence ID" value="NZ_RZNJ01000001.1"/>
</dbReference>
<evidence type="ECO:0000313" key="4">
    <source>
        <dbReference type="Proteomes" id="UP000281547"/>
    </source>
</evidence>
<dbReference type="Gene3D" id="3.40.50.300">
    <property type="entry name" value="P-loop containing nucleotide triphosphate hydrolases"/>
    <property type="match status" value="2"/>
</dbReference>
<comment type="caution">
    <text evidence="3">The sequence shown here is derived from an EMBL/GenBank/DDBJ whole genome shotgun (WGS) entry which is preliminary data.</text>
</comment>
<accession>A0A433XKZ3</accession>
<sequence length="876" mass="93646">MKLTALRLHDVKRFAGRGVAIENISSGVNVLTAANEHGKSTCFEALHALFFQAHTGTPGAVQLLRPYAGGNPLVEVDIETGNGRFRLTKQFYRGRRASVTDLGSGRLVAQADEAEAFIAELTRGGPAGPAGLLWVRQGLTGLERRSPSEERDERRVRETLLSSVQGEVEALTGGRRMAEILAACEAELDTLVTATMRPKTGGPYAAALAARDGLLIRRDALAADVEMLHAALERRRTAQARLAEIDNPEDAATRRADIAEAETAFEAARAHGDALRAAEAGLALAADRHRAAEAERRAFAEALARAEALAQSAAALTARRAECASRRDAARQTLDAAREAMTAAEARETEARVMMAGAEAAAAAREAADRLATLREHLARAETAREGIERLAALHAARVLSEKSVVELEALEIDLVGLRAARAATLPTLRIDYAPGAAPLMLADAPLAGAQDHPVSGTLGVDLPGIGRLTLRTPETPGAGEKLARAEARHRDVLAALGVESLAAARTRMAEAARLAGDLALARQALAQAAPEGLDALRAQCARLEATLGEAPELKFDPSAIRAALEDAGLKVQATRARYHEAGPALQRAAEELATLETDAVRIETETLSLISRLGPEPERAARHVALDAAARSAAEALATAEAAIAPLRAAGHDLAAAEARLRRVRSIDEAARTEASRLSITLAELNGQIRARADEAIEEALAETAEALQAAEARIARLSAEIATLAKLRSALSSARSAARDLYLRPVITELRPLIGLLFDDIVVEFDEDNLLPQRVRRNGQEEDVDRLSGGMREQLSVLTRLAFARLLANDGRQAPVILDDALVYSDDDRIERMFDALHREARDQQILVFSCRQRAFSRLGGNVLGFSPWTPPER</sequence>
<feature type="coiled-coil region" evidence="1">
    <location>
        <begin position="695"/>
        <end position="729"/>
    </location>
</feature>
<keyword evidence="1" id="KW-0175">Coiled coil</keyword>
<keyword evidence="4" id="KW-1185">Reference proteome</keyword>
<dbReference type="AlphaFoldDB" id="A0A433XKZ3"/>